<dbReference type="AlphaFoldDB" id="A0A6A6QLM5"/>
<dbReference type="PANTHER" id="PTHR33112:SF15">
    <property type="entry name" value="HETEROKARYON INCOMPATIBILITY DOMAIN-CONTAINING PROTEIN"/>
    <property type="match status" value="1"/>
</dbReference>
<reference evidence="3" key="1">
    <citation type="journal article" date="2020" name="Stud. Mycol.">
        <title>101 Dothideomycetes genomes: a test case for predicting lifestyles and emergence of pathogens.</title>
        <authorList>
            <person name="Haridas S."/>
            <person name="Albert R."/>
            <person name="Binder M."/>
            <person name="Bloem J."/>
            <person name="Labutti K."/>
            <person name="Salamov A."/>
            <person name="Andreopoulos B."/>
            <person name="Baker S."/>
            <person name="Barry K."/>
            <person name="Bills G."/>
            <person name="Bluhm B."/>
            <person name="Cannon C."/>
            <person name="Castanera R."/>
            <person name="Culley D."/>
            <person name="Daum C."/>
            <person name="Ezra D."/>
            <person name="Gonzalez J."/>
            <person name="Henrissat B."/>
            <person name="Kuo A."/>
            <person name="Liang C."/>
            <person name="Lipzen A."/>
            <person name="Lutzoni F."/>
            <person name="Magnuson J."/>
            <person name="Mondo S."/>
            <person name="Nolan M."/>
            <person name="Ohm R."/>
            <person name="Pangilinan J."/>
            <person name="Park H.-J."/>
            <person name="Ramirez L."/>
            <person name="Alfaro M."/>
            <person name="Sun H."/>
            <person name="Tritt A."/>
            <person name="Yoshinaga Y."/>
            <person name="Zwiers L.-H."/>
            <person name="Turgeon B."/>
            <person name="Goodwin S."/>
            <person name="Spatafora J."/>
            <person name="Crous P."/>
            <person name="Grigoriev I."/>
        </authorList>
    </citation>
    <scope>NUCLEOTIDE SEQUENCE</scope>
    <source>
        <strain evidence="3">CBS 269.34</strain>
    </source>
</reference>
<feature type="compositionally biased region" description="Basic and acidic residues" evidence="1">
    <location>
        <begin position="348"/>
        <end position="361"/>
    </location>
</feature>
<evidence type="ECO:0000259" key="2">
    <source>
        <dbReference type="Pfam" id="PF06985"/>
    </source>
</evidence>
<dbReference type="OrthoDB" id="2958217at2759"/>
<gene>
    <name evidence="3" type="ORF">BU16DRAFT_563359</name>
</gene>
<dbReference type="Pfam" id="PF06985">
    <property type="entry name" value="HET"/>
    <property type="match status" value="1"/>
</dbReference>
<protein>
    <submittedName>
        <fullName evidence="3">HET-domain-containing protein</fullName>
    </submittedName>
</protein>
<evidence type="ECO:0000256" key="1">
    <source>
        <dbReference type="SAM" id="MobiDB-lite"/>
    </source>
</evidence>
<feature type="domain" description="Heterokaryon incompatibility" evidence="2">
    <location>
        <begin position="205"/>
        <end position="414"/>
    </location>
</feature>
<proteinExistence type="predicted"/>
<feature type="compositionally biased region" description="Acidic residues" evidence="1">
    <location>
        <begin position="338"/>
        <end position="347"/>
    </location>
</feature>
<dbReference type="PANTHER" id="PTHR33112">
    <property type="entry name" value="DOMAIN PROTEIN, PUTATIVE-RELATED"/>
    <property type="match status" value="1"/>
</dbReference>
<feature type="region of interest" description="Disordered" evidence="1">
    <location>
        <begin position="329"/>
        <end position="361"/>
    </location>
</feature>
<dbReference type="InterPro" id="IPR010730">
    <property type="entry name" value="HET"/>
</dbReference>
<keyword evidence="4" id="KW-1185">Reference proteome</keyword>
<name>A0A6A6QLM5_9PEZI</name>
<evidence type="ECO:0000313" key="3">
    <source>
        <dbReference type="EMBL" id="KAF2493182.1"/>
    </source>
</evidence>
<accession>A0A6A6QLM5</accession>
<sequence>MLCATCVSIFQGPSKEGIHHHSFENLVKAADLGCKICICLHRLRGKHGPDEVEEKKCPFTTFSLQISCNENAPLEFEFRSTASWLLAPMENRIQFHISRPGPLPHWWAGYLKGIQQDLITEPWNVREDSFNTRPIPKSTGNVEVAEIGLAWLNTCRNHHSACESIDETRQRDYYPNRVLDVGTLESPILRLITTKVELPAKGNRYATLSHCWGGNASFIRLSTENMALLSKQISLECLPKSFTDAIITCRRLRIRYLWIDSLCILQSGPGSEEDWQTHVAAMHTIYTNCVLNLAVACASSPDQGAFVDRNSSFIKTTCVYAPASMNFHNRNADPSDPQSEDEADGTEEDKTGKAKTDETGRVIAKDKRKAQLEDKSHVCNMEEFCLATIFTESYDFSSSLHRQPLWKRGWVFQERLMTPRMLVFGDDRIYWECHERILNEYLPTGLPGSGEVLQLHNLIPFTLPSIVLRSEPPLTLTEYESSRLYDDWNNILYHYARTDLTYPEKDKLAALAAIAQRFGRVLPGKYCAGLFESDIHLGLLWWQIDISCRLGHFAHSKWTFTFSFDGYRSPKYRAPTWSWASVDTTSSLFGPPIHVRNRIPNQVFRRTLANVESISVELNEPRNPFGQVLSAELVISGTIIHLSSTDLVDDDNSQAHYPNEKLLGLCIIEGMKHSGSVGHISSEVYGIFLTHVGSDKYQRMGYFSLVGPQDSRFPTEDYERKTITII</sequence>
<dbReference type="EMBL" id="MU004192">
    <property type="protein sequence ID" value="KAF2493182.1"/>
    <property type="molecule type" value="Genomic_DNA"/>
</dbReference>
<organism evidence="3 4">
    <name type="scientific">Lophium mytilinum</name>
    <dbReference type="NCBI Taxonomy" id="390894"/>
    <lineage>
        <taxon>Eukaryota</taxon>
        <taxon>Fungi</taxon>
        <taxon>Dikarya</taxon>
        <taxon>Ascomycota</taxon>
        <taxon>Pezizomycotina</taxon>
        <taxon>Dothideomycetes</taxon>
        <taxon>Pleosporomycetidae</taxon>
        <taxon>Mytilinidiales</taxon>
        <taxon>Mytilinidiaceae</taxon>
        <taxon>Lophium</taxon>
    </lineage>
</organism>
<dbReference type="Proteomes" id="UP000799750">
    <property type="component" value="Unassembled WGS sequence"/>
</dbReference>
<evidence type="ECO:0000313" key="4">
    <source>
        <dbReference type="Proteomes" id="UP000799750"/>
    </source>
</evidence>